<name>A0A433QE46_9FUNG</name>
<evidence type="ECO:0000313" key="6">
    <source>
        <dbReference type="EMBL" id="RUS28053.1"/>
    </source>
</evidence>
<gene>
    <name evidence="6" type="ORF">BC938DRAFT_482396</name>
</gene>
<evidence type="ECO:0000313" key="7">
    <source>
        <dbReference type="Proteomes" id="UP000274822"/>
    </source>
</evidence>
<comment type="subcellular location">
    <subcellularLocation>
        <location evidence="1">Membrane</location>
    </subcellularLocation>
</comment>
<keyword evidence="3 5" id="KW-1133">Transmembrane helix</keyword>
<comment type="caution">
    <text evidence="6">The sequence shown here is derived from an EMBL/GenBank/DDBJ whole genome shotgun (WGS) entry which is preliminary data.</text>
</comment>
<dbReference type="AlphaFoldDB" id="A0A433QE46"/>
<organism evidence="6 7">
    <name type="scientific">Jimgerdemannia flammicorona</name>
    <dbReference type="NCBI Taxonomy" id="994334"/>
    <lineage>
        <taxon>Eukaryota</taxon>
        <taxon>Fungi</taxon>
        <taxon>Fungi incertae sedis</taxon>
        <taxon>Mucoromycota</taxon>
        <taxon>Mucoromycotina</taxon>
        <taxon>Endogonomycetes</taxon>
        <taxon>Endogonales</taxon>
        <taxon>Endogonaceae</taxon>
        <taxon>Jimgerdemannia</taxon>
    </lineage>
</organism>
<keyword evidence="7" id="KW-1185">Reference proteome</keyword>
<keyword evidence="4 5" id="KW-0472">Membrane</keyword>
<dbReference type="InterPro" id="IPR023352">
    <property type="entry name" value="MAPEG-like_dom_sf"/>
</dbReference>
<keyword evidence="2 5" id="KW-0812">Transmembrane</keyword>
<reference evidence="6 7" key="1">
    <citation type="journal article" date="2018" name="New Phytol.">
        <title>Phylogenomics of Endogonaceae and evolution of mycorrhizas within Mucoromycota.</title>
        <authorList>
            <person name="Chang Y."/>
            <person name="Desiro A."/>
            <person name="Na H."/>
            <person name="Sandor L."/>
            <person name="Lipzen A."/>
            <person name="Clum A."/>
            <person name="Barry K."/>
            <person name="Grigoriev I.V."/>
            <person name="Martin F.M."/>
            <person name="Stajich J.E."/>
            <person name="Smith M.E."/>
            <person name="Bonito G."/>
            <person name="Spatafora J.W."/>
        </authorList>
    </citation>
    <scope>NUCLEOTIDE SEQUENCE [LARGE SCALE GENOMIC DNA]</scope>
    <source>
        <strain evidence="6 7">AD002</strain>
    </source>
</reference>
<sequence>MPPLDLRRQLRQLGLPFPTTAIPAPLLVPGVPLLYLLGTYFARKIQSTGILDGVLVPWFARAGVKKENVPFATLGVVWTLTYCVSSMGSTLGQVAAKRKEGFDNQVRRHLEESVPHPRIHRQELRGLSARLLASHENLMEQFPGFASAMIIAHIAKVPLDKQIG</sequence>
<feature type="transmembrane region" description="Helical" evidence="5">
    <location>
        <begin position="20"/>
        <end position="42"/>
    </location>
</feature>
<evidence type="ECO:0000256" key="5">
    <source>
        <dbReference type="SAM" id="Phobius"/>
    </source>
</evidence>
<evidence type="ECO:0000256" key="2">
    <source>
        <dbReference type="ARBA" id="ARBA00022692"/>
    </source>
</evidence>
<dbReference type="GO" id="GO:0016020">
    <property type="term" value="C:membrane"/>
    <property type="evidence" value="ECO:0007669"/>
    <property type="project" value="UniProtKB-SubCell"/>
</dbReference>
<dbReference type="EMBL" id="RBNJ01007297">
    <property type="protein sequence ID" value="RUS28053.1"/>
    <property type="molecule type" value="Genomic_DNA"/>
</dbReference>
<dbReference type="SUPFAM" id="SSF161084">
    <property type="entry name" value="MAPEG domain-like"/>
    <property type="match status" value="1"/>
</dbReference>
<protein>
    <submittedName>
        <fullName evidence="6">Uncharacterized protein</fullName>
    </submittedName>
</protein>
<dbReference type="InterPro" id="IPR001129">
    <property type="entry name" value="Membr-assoc_MAPEG"/>
</dbReference>
<accession>A0A433QE46</accession>
<proteinExistence type="predicted"/>
<dbReference type="Proteomes" id="UP000274822">
    <property type="component" value="Unassembled WGS sequence"/>
</dbReference>
<dbReference type="Pfam" id="PF01124">
    <property type="entry name" value="MAPEG"/>
    <property type="match status" value="1"/>
</dbReference>
<evidence type="ECO:0000256" key="1">
    <source>
        <dbReference type="ARBA" id="ARBA00004370"/>
    </source>
</evidence>
<evidence type="ECO:0000256" key="3">
    <source>
        <dbReference type="ARBA" id="ARBA00022989"/>
    </source>
</evidence>
<evidence type="ECO:0000256" key="4">
    <source>
        <dbReference type="ARBA" id="ARBA00023136"/>
    </source>
</evidence>